<dbReference type="PANTHER" id="PTHR10110">
    <property type="entry name" value="SODIUM/HYDROGEN EXCHANGER"/>
    <property type="match status" value="1"/>
</dbReference>
<evidence type="ECO:0000256" key="2">
    <source>
        <dbReference type="ARBA" id="ARBA00022448"/>
    </source>
</evidence>
<feature type="transmembrane region" description="Helical" evidence="10">
    <location>
        <begin position="28"/>
        <end position="50"/>
    </location>
</feature>
<evidence type="ECO:0000256" key="1">
    <source>
        <dbReference type="ARBA" id="ARBA00004651"/>
    </source>
</evidence>
<gene>
    <name evidence="12" type="ORF">WPS_25770</name>
</gene>
<dbReference type="EMBL" id="AP025523">
    <property type="protein sequence ID" value="BDE07301.1"/>
    <property type="molecule type" value="Genomic_DNA"/>
</dbReference>
<evidence type="ECO:0000256" key="4">
    <source>
        <dbReference type="ARBA" id="ARBA00022692"/>
    </source>
</evidence>
<evidence type="ECO:0000256" key="3">
    <source>
        <dbReference type="ARBA" id="ARBA00022475"/>
    </source>
</evidence>
<feature type="transmembrane region" description="Helical" evidence="10">
    <location>
        <begin position="83"/>
        <end position="106"/>
    </location>
</feature>
<evidence type="ECO:0000256" key="6">
    <source>
        <dbReference type="ARBA" id="ARBA00023053"/>
    </source>
</evidence>
<accession>A0AAN2CAN6</accession>
<dbReference type="InterPro" id="IPR038770">
    <property type="entry name" value="Na+/solute_symporter_sf"/>
</dbReference>
<keyword evidence="6 10" id="KW-0915">Sodium</keyword>
<sequence>MSAGVLITAFLAAIVALALVAKRMHVPYPIVFVLGGVLLAFVPGAPTIVLEPDLVFLLFLPPLIFGDGWTTDVRSFLHYREPILLLAIGLVIFTSFCVAYAAHWLLGFPLALGFVLGAILSPTDAVAADAIAEELNLPRRLAAIINGESLVNDASGLVIYAFAVAAVVTGTFSLGLALAQFVYVVVVGLGIGIGGGILLARVLGWIRSSGLSDETIAVAFSLVTPFALYVPADALHASGVLAAMSGGMMLSRKSSRIFDADSRIAASAVWNLLFFTFNGAAFVLIGLQLRSIVAALGAYSPSTLALWSLGIAAVVVAARYAWVFPVSRLRRALSPRVREREGPDPPWQVTFVLGTAGMRGIVSLAAALALPVSFPQRDLILFVVFVVIVVTLVGEGLLLPVLIRRWNVVETDDAVARGVALARVRTAEAVRARLQELESTFSSPAEWEIVGRLAADYDQRIAHFSTHVDGNLDTASDEALHEIETRLRREAYRAERRALLELRGAGTITDDAYRHVEWQLDLAESRLE</sequence>
<evidence type="ECO:0000256" key="9">
    <source>
        <dbReference type="ARBA" id="ARBA00023201"/>
    </source>
</evidence>
<dbReference type="AlphaFoldDB" id="A0AAN2CAN6"/>
<dbReference type="Proteomes" id="UP001317532">
    <property type="component" value="Chromosome"/>
</dbReference>
<dbReference type="GO" id="GO:0015385">
    <property type="term" value="F:sodium:proton antiporter activity"/>
    <property type="evidence" value="ECO:0007669"/>
    <property type="project" value="InterPro"/>
</dbReference>
<dbReference type="GO" id="GO:0015386">
    <property type="term" value="F:potassium:proton antiporter activity"/>
    <property type="evidence" value="ECO:0007669"/>
    <property type="project" value="TreeGrafter"/>
</dbReference>
<dbReference type="RefSeq" id="WP_317994903.1">
    <property type="nucleotide sequence ID" value="NZ_AP025523.1"/>
</dbReference>
<dbReference type="InterPro" id="IPR004705">
    <property type="entry name" value="Cation/H_exchanger_CPA1_bac"/>
</dbReference>
<keyword evidence="10" id="KW-0050">Antiport</keyword>
<evidence type="ECO:0000256" key="5">
    <source>
        <dbReference type="ARBA" id="ARBA00022989"/>
    </source>
</evidence>
<evidence type="ECO:0000256" key="7">
    <source>
        <dbReference type="ARBA" id="ARBA00023065"/>
    </source>
</evidence>
<dbReference type="Gene3D" id="1.20.1530.20">
    <property type="match status" value="1"/>
</dbReference>
<feature type="transmembrane region" description="Helical" evidence="10">
    <location>
        <begin position="347"/>
        <end position="373"/>
    </location>
</feature>
<dbReference type="NCBIfam" id="TIGR00831">
    <property type="entry name" value="a_cpa1"/>
    <property type="match status" value="1"/>
</dbReference>
<feature type="transmembrane region" description="Helical" evidence="10">
    <location>
        <begin position="305"/>
        <end position="326"/>
    </location>
</feature>
<dbReference type="KEGG" id="vab:WPS_25770"/>
<evidence type="ECO:0000259" key="11">
    <source>
        <dbReference type="Pfam" id="PF00999"/>
    </source>
</evidence>
<evidence type="ECO:0000256" key="8">
    <source>
        <dbReference type="ARBA" id="ARBA00023136"/>
    </source>
</evidence>
<dbReference type="GO" id="GO:0005886">
    <property type="term" value="C:plasma membrane"/>
    <property type="evidence" value="ECO:0007669"/>
    <property type="project" value="UniProtKB-SubCell"/>
</dbReference>
<evidence type="ECO:0000313" key="12">
    <source>
        <dbReference type="EMBL" id="BDE07301.1"/>
    </source>
</evidence>
<dbReference type="Pfam" id="PF00999">
    <property type="entry name" value="Na_H_Exchanger"/>
    <property type="match status" value="1"/>
</dbReference>
<keyword evidence="8 10" id="KW-0472">Membrane</keyword>
<dbReference type="PANTHER" id="PTHR10110:SF86">
    <property type="entry name" value="SODIUM_HYDROGEN EXCHANGER 7"/>
    <property type="match status" value="1"/>
</dbReference>
<keyword evidence="9 10" id="KW-0739">Sodium transport</keyword>
<keyword evidence="4 10" id="KW-0812">Transmembrane</keyword>
<comment type="subcellular location">
    <subcellularLocation>
        <location evidence="1 10">Cell membrane</location>
        <topology evidence="1 10">Multi-pass membrane protein</topology>
    </subcellularLocation>
</comment>
<comment type="caution">
    <text evidence="10">Lacks conserved residue(s) required for the propagation of feature annotation.</text>
</comment>
<feature type="transmembrane region" description="Helical" evidence="10">
    <location>
        <begin position="264"/>
        <end position="285"/>
    </location>
</feature>
<keyword evidence="3 10" id="KW-1003">Cell membrane</keyword>
<evidence type="ECO:0000256" key="10">
    <source>
        <dbReference type="RuleBase" id="RU366002"/>
    </source>
</evidence>
<feature type="transmembrane region" description="Helical" evidence="10">
    <location>
        <begin position="181"/>
        <end position="204"/>
    </location>
</feature>
<keyword evidence="7 10" id="KW-0406">Ion transport</keyword>
<name>A0AAN2CAN6_UNVUL</name>
<evidence type="ECO:0000313" key="13">
    <source>
        <dbReference type="Proteomes" id="UP001317532"/>
    </source>
</evidence>
<keyword evidence="2 10" id="KW-0813">Transport</keyword>
<feature type="transmembrane region" description="Helical" evidence="10">
    <location>
        <begin position="157"/>
        <end position="174"/>
    </location>
</feature>
<organism evidence="12 13">
    <name type="scientific">Vulcanimicrobium alpinum</name>
    <dbReference type="NCBI Taxonomy" id="3016050"/>
    <lineage>
        <taxon>Bacteria</taxon>
        <taxon>Bacillati</taxon>
        <taxon>Vulcanimicrobiota</taxon>
        <taxon>Vulcanimicrobiia</taxon>
        <taxon>Vulcanimicrobiales</taxon>
        <taxon>Vulcanimicrobiaceae</taxon>
        <taxon>Vulcanimicrobium</taxon>
    </lineage>
</organism>
<dbReference type="InterPro" id="IPR006153">
    <property type="entry name" value="Cation/H_exchanger_TM"/>
</dbReference>
<proteinExistence type="inferred from homology"/>
<keyword evidence="13" id="KW-1185">Reference proteome</keyword>
<reference evidence="12 13" key="1">
    <citation type="journal article" date="2022" name="ISME Commun">
        <title>Vulcanimicrobium alpinus gen. nov. sp. nov., the first cultivated representative of the candidate phylum 'Eremiobacterota', is a metabolically versatile aerobic anoxygenic phototroph.</title>
        <authorList>
            <person name="Yabe S."/>
            <person name="Muto K."/>
            <person name="Abe K."/>
            <person name="Yokota A."/>
            <person name="Staudigel H."/>
            <person name="Tebo B.M."/>
        </authorList>
    </citation>
    <scope>NUCLEOTIDE SEQUENCE [LARGE SCALE GENOMIC DNA]</scope>
    <source>
        <strain evidence="12 13">WC8-2</strain>
    </source>
</reference>
<feature type="transmembrane region" description="Helical" evidence="10">
    <location>
        <begin position="379"/>
        <end position="403"/>
    </location>
</feature>
<comment type="function">
    <text evidence="10">Na(+)/H(+) antiporter that extrudes sodium in exchange for external protons.</text>
</comment>
<protein>
    <submittedName>
        <fullName evidence="12">Na+/H+ antiporter</fullName>
    </submittedName>
</protein>
<feature type="transmembrane region" description="Helical" evidence="10">
    <location>
        <begin position="216"/>
        <end position="243"/>
    </location>
</feature>
<dbReference type="InterPro" id="IPR018422">
    <property type="entry name" value="Cation/H_exchanger_CPA1"/>
</dbReference>
<keyword evidence="5 10" id="KW-1133">Transmembrane helix</keyword>
<comment type="similarity">
    <text evidence="10">Belongs to the monovalent cation:proton antiporter 1 (CPA1) transporter (TC 2.A.36) family.</text>
</comment>
<feature type="domain" description="Cation/H+ exchanger transmembrane" evidence="11">
    <location>
        <begin position="12"/>
        <end position="403"/>
    </location>
</feature>
<dbReference type="GO" id="GO:0098719">
    <property type="term" value="P:sodium ion import across plasma membrane"/>
    <property type="evidence" value="ECO:0007669"/>
    <property type="project" value="TreeGrafter"/>
</dbReference>
<dbReference type="GO" id="GO:0051453">
    <property type="term" value="P:regulation of intracellular pH"/>
    <property type="evidence" value="ECO:0007669"/>
    <property type="project" value="TreeGrafter"/>
</dbReference>